<sequence>MMSRRLEDEFDAIYRQTRDHVWRYLLRRLPRGEVDDALADVYVGAWSSRRGLRGEPLPWLYGIARHVVARRLEMARKTPMAHVRPAADSAEAQVASRDEAFGALARLSDKEREAVLLIAWEGLTPAEAARAVGCTTAAMTLRLHRARRRLERDRKEADDHN</sequence>
<evidence type="ECO:0000313" key="7">
    <source>
        <dbReference type="EMBL" id="EFL26575.1"/>
    </source>
</evidence>
<keyword evidence="3" id="KW-0731">Sigma factor</keyword>
<feature type="domain" description="RNA polymerase sigma-70 region 2" evidence="5">
    <location>
        <begin position="13"/>
        <end position="76"/>
    </location>
</feature>
<proteinExistence type="inferred from homology"/>
<dbReference type="GO" id="GO:0016987">
    <property type="term" value="F:sigma factor activity"/>
    <property type="evidence" value="ECO:0007669"/>
    <property type="project" value="UniProtKB-KW"/>
</dbReference>
<dbReference type="PANTHER" id="PTHR43133:SF25">
    <property type="entry name" value="RNA POLYMERASE SIGMA FACTOR RFAY-RELATED"/>
    <property type="match status" value="1"/>
</dbReference>
<dbReference type="InterPro" id="IPR007627">
    <property type="entry name" value="RNA_pol_sigma70_r2"/>
</dbReference>
<keyword evidence="8" id="KW-1185">Reference proteome</keyword>
<keyword evidence="2" id="KW-0805">Transcription regulation</keyword>
<dbReference type="STRING" id="457427.SSOG_06289"/>
<evidence type="ECO:0000313" key="8">
    <source>
        <dbReference type="Proteomes" id="UP000003963"/>
    </source>
</evidence>
<dbReference type="InterPro" id="IPR013249">
    <property type="entry name" value="RNA_pol_sigma70_r4_t2"/>
</dbReference>
<feature type="domain" description="RNA polymerase sigma factor 70 region 4 type 2" evidence="6">
    <location>
        <begin position="103"/>
        <end position="150"/>
    </location>
</feature>
<protein>
    <submittedName>
        <fullName evidence="7">Putative RNA polymerase ECF-subfamily sigma factor</fullName>
    </submittedName>
</protein>
<dbReference type="InterPro" id="IPR014284">
    <property type="entry name" value="RNA_pol_sigma-70_dom"/>
</dbReference>
<accession>D9WWB9</accession>
<dbReference type="Pfam" id="PF04542">
    <property type="entry name" value="Sigma70_r2"/>
    <property type="match status" value="1"/>
</dbReference>
<name>D9WWB9_9ACTN</name>
<dbReference type="RefSeq" id="WP_009718375.1">
    <property type="nucleotide sequence ID" value="NZ_GG657754.1"/>
</dbReference>
<dbReference type="PANTHER" id="PTHR43133">
    <property type="entry name" value="RNA POLYMERASE ECF-TYPE SIGMA FACTO"/>
    <property type="match status" value="1"/>
</dbReference>
<evidence type="ECO:0000256" key="3">
    <source>
        <dbReference type="ARBA" id="ARBA00023082"/>
    </source>
</evidence>
<keyword evidence="4" id="KW-0804">Transcription</keyword>
<evidence type="ECO:0000256" key="2">
    <source>
        <dbReference type="ARBA" id="ARBA00023015"/>
    </source>
</evidence>
<evidence type="ECO:0000256" key="4">
    <source>
        <dbReference type="ARBA" id="ARBA00023163"/>
    </source>
</evidence>
<dbReference type="OrthoDB" id="4184921at2"/>
<dbReference type="InterPro" id="IPR036388">
    <property type="entry name" value="WH-like_DNA-bd_sf"/>
</dbReference>
<dbReference type="SUPFAM" id="SSF88946">
    <property type="entry name" value="Sigma2 domain of RNA polymerase sigma factors"/>
    <property type="match status" value="1"/>
</dbReference>
<evidence type="ECO:0000259" key="6">
    <source>
        <dbReference type="Pfam" id="PF08281"/>
    </source>
</evidence>
<dbReference type="GO" id="GO:0003677">
    <property type="term" value="F:DNA binding"/>
    <property type="evidence" value="ECO:0007669"/>
    <property type="project" value="InterPro"/>
</dbReference>
<dbReference type="InterPro" id="IPR013325">
    <property type="entry name" value="RNA_pol_sigma_r2"/>
</dbReference>
<dbReference type="Gene3D" id="1.10.10.10">
    <property type="entry name" value="Winged helix-like DNA-binding domain superfamily/Winged helix DNA-binding domain"/>
    <property type="match status" value="1"/>
</dbReference>
<comment type="similarity">
    <text evidence="1">Belongs to the sigma-70 factor family. ECF subfamily.</text>
</comment>
<evidence type="ECO:0000256" key="1">
    <source>
        <dbReference type="ARBA" id="ARBA00010641"/>
    </source>
</evidence>
<gene>
    <name evidence="7" type="ORF">SSOG_06289</name>
</gene>
<dbReference type="InterPro" id="IPR039425">
    <property type="entry name" value="RNA_pol_sigma-70-like"/>
</dbReference>
<reference evidence="7 8" key="1">
    <citation type="submission" date="2009-02" db="EMBL/GenBank/DDBJ databases">
        <title>Annotation of Streptomyces hygroscopicus strain ATCC 53653.</title>
        <authorList>
            <consortium name="The Broad Institute Genome Sequencing Platform"/>
            <consortium name="Broad Institute Microbial Sequencing Center"/>
            <person name="Fischbach M."/>
            <person name="Godfrey P."/>
            <person name="Ward D."/>
            <person name="Young S."/>
            <person name="Zeng Q."/>
            <person name="Koehrsen M."/>
            <person name="Alvarado L."/>
            <person name="Berlin A.M."/>
            <person name="Bochicchio J."/>
            <person name="Borenstein D."/>
            <person name="Chapman S.B."/>
            <person name="Chen Z."/>
            <person name="Engels R."/>
            <person name="Freedman E."/>
            <person name="Gellesch M."/>
            <person name="Goldberg J."/>
            <person name="Griggs A."/>
            <person name="Gujja S."/>
            <person name="Heilman E.R."/>
            <person name="Heiman D.I."/>
            <person name="Hepburn T.A."/>
            <person name="Howarth C."/>
            <person name="Jen D."/>
            <person name="Larson L."/>
            <person name="Lewis B."/>
            <person name="Mehta T."/>
            <person name="Park D."/>
            <person name="Pearson M."/>
            <person name="Richards J."/>
            <person name="Roberts A."/>
            <person name="Saif S."/>
            <person name="Shea T.D."/>
            <person name="Shenoy N."/>
            <person name="Sisk P."/>
            <person name="Stolte C."/>
            <person name="Sykes S.N."/>
            <person name="Thomson T."/>
            <person name="Walk T."/>
            <person name="White J."/>
            <person name="Yandava C."/>
            <person name="Straight P."/>
            <person name="Clardy J."/>
            <person name="Hung D."/>
            <person name="Kolter R."/>
            <person name="Mekalanos J."/>
            <person name="Walker S."/>
            <person name="Walsh C.T."/>
            <person name="Wieland-Brown L.C."/>
            <person name="Haas B."/>
            <person name="Nusbaum C."/>
            <person name="Birren B."/>
        </authorList>
    </citation>
    <scope>NUCLEOTIDE SEQUENCE [LARGE SCALE GENOMIC DNA]</scope>
    <source>
        <strain evidence="7 8">ATCC 53653</strain>
    </source>
</reference>
<dbReference type="NCBIfam" id="TIGR02937">
    <property type="entry name" value="sigma70-ECF"/>
    <property type="match status" value="1"/>
</dbReference>
<dbReference type="Gene3D" id="1.10.1740.10">
    <property type="match status" value="1"/>
</dbReference>
<evidence type="ECO:0000259" key="5">
    <source>
        <dbReference type="Pfam" id="PF04542"/>
    </source>
</evidence>
<dbReference type="GO" id="GO:0006352">
    <property type="term" value="P:DNA-templated transcription initiation"/>
    <property type="evidence" value="ECO:0007669"/>
    <property type="project" value="InterPro"/>
</dbReference>
<dbReference type="Proteomes" id="UP000003963">
    <property type="component" value="Unassembled WGS sequence"/>
</dbReference>
<dbReference type="HOGENOM" id="CLU_047691_9_2_11"/>
<dbReference type="InterPro" id="IPR013324">
    <property type="entry name" value="RNA_pol_sigma_r3/r4-like"/>
</dbReference>
<organism evidence="7 8">
    <name type="scientific">Streptomyces himastatinicus ATCC 53653</name>
    <dbReference type="NCBI Taxonomy" id="457427"/>
    <lineage>
        <taxon>Bacteria</taxon>
        <taxon>Bacillati</taxon>
        <taxon>Actinomycetota</taxon>
        <taxon>Actinomycetes</taxon>
        <taxon>Kitasatosporales</taxon>
        <taxon>Streptomycetaceae</taxon>
        <taxon>Streptomyces</taxon>
        <taxon>Streptomyces violaceusniger group</taxon>
    </lineage>
</organism>
<dbReference type="EMBL" id="GG657754">
    <property type="protein sequence ID" value="EFL26575.1"/>
    <property type="molecule type" value="Genomic_DNA"/>
</dbReference>
<dbReference type="Pfam" id="PF08281">
    <property type="entry name" value="Sigma70_r4_2"/>
    <property type="match status" value="1"/>
</dbReference>
<dbReference type="AlphaFoldDB" id="D9WWB9"/>
<dbReference type="SUPFAM" id="SSF88659">
    <property type="entry name" value="Sigma3 and sigma4 domains of RNA polymerase sigma factors"/>
    <property type="match status" value="1"/>
</dbReference>